<keyword evidence="3" id="KW-1003">Cell membrane</keyword>
<dbReference type="HOGENOM" id="CLU_016047_0_0_9"/>
<feature type="transmembrane region" description="Helical" evidence="7">
    <location>
        <begin position="266"/>
        <end position="290"/>
    </location>
</feature>
<feature type="transmembrane region" description="Helical" evidence="7">
    <location>
        <begin position="12"/>
        <end position="32"/>
    </location>
</feature>
<keyword evidence="5 7" id="KW-1133">Transmembrane helix</keyword>
<dbReference type="SUPFAM" id="SSF161098">
    <property type="entry name" value="MetI-like"/>
    <property type="match status" value="1"/>
</dbReference>
<organism evidence="9 10">
    <name type="scientific">Paenibacillus macerans</name>
    <name type="common">Bacillus macerans</name>
    <dbReference type="NCBI Taxonomy" id="44252"/>
    <lineage>
        <taxon>Bacteria</taxon>
        <taxon>Bacillati</taxon>
        <taxon>Bacillota</taxon>
        <taxon>Bacilli</taxon>
        <taxon>Bacillales</taxon>
        <taxon>Paenibacillaceae</taxon>
        <taxon>Paenibacillus</taxon>
    </lineage>
</organism>
<dbReference type="OrthoDB" id="145927at2"/>
<sequence length="298" mass="33287">MFGTLSYKAQKNIIIVSFLLVPLALLLLFTYYPALKLVMFSFTDWDGYSPEKPWVGLANYREVFTNPDIFGVFAHNFAYFVMGIIQNIIAIYFAVILNSRLRGRNFFRLLLFLPYIMNAVAVAFMFGYVFDTTQGSLNLFLQSIGLAKLGETSWLGTAGLVNYSLASTGLWRFMGYNMVIYIAALQAIPRDMYEAAKIDGAGAMQTFWRITLPNMKPVIQLNLFLTVTGALEVFDLPFVLTKGGPAGASQTYVQRVMETAFAYNHYGLASAMSIILLMFVIIVVGLQQFVLSRGGNGK</sequence>
<comment type="subcellular location">
    <subcellularLocation>
        <location evidence="1 7">Cell membrane</location>
        <topology evidence="1 7">Multi-pass membrane protein</topology>
    </subcellularLocation>
</comment>
<dbReference type="PROSITE" id="PS50928">
    <property type="entry name" value="ABC_TM1"/>
    <property type="match status" value="1"/>
</dbReference>
<evidence type="ECO:0000256" key="3">
    <source>
        <dbReference type="ARBA" id="ARBA00022475"/>
    </source>
</evidence>
<evidence type="ECO:0000256" key="7">
    <source>
        <dbReference type="RuleBase" id="RU363032"/>
    </source>
</evidence>
<dbReference type="GO" id="GO:0005886">
    <property type="term" value="C:plasma membrane"/>
    <property type="evidence" value="ECO:0007669"/>
    <property type="project" value="UniProtKB-SubCell"/>
</dbReference>
<dbReference type="InterPro" id="IPR035906">
    <property type="entry name" value="MetI-like_sf"/>
</dbReference>
<feature type="transmembrane region" description="Helical" evidence="7">
    <location>
        <begin position="77"/>
        <end position="97"/>
    </location>
</feature>
<name>A0A090ZLP2_PAEMA</name>
<dbReference type="EMBL" id="JMQA01000008">
    <property type="protein sequence ID" value="KFN11532.1"/>
    <property type="molecule type" value="Genomic_DNA"/>
</dbReference>
<dbReference type="STRING" id="44252.DJ90_3726"/>
<evidence type="ECO:0000256" key="2">
    <source>
        <dbReference type="ARBA" id="ARBA00022448"/>
    </source>
</evidence>
<dbReference type="AlphaFoldDB" id="A0A090ZLP2"/>
<reference evidence="9 10" key="1">
    <citation type="submission" date="2014-04" db="EMBL/GenBank/DDBJ databases">
        <authorList>
            <person name="Bishop-Lilly K.A."/>
            <person name="Broomall S.M."/>
            <person name="Chain P.S."/>
            <person name="Chertkov O."/>
            <person name="Coyne S.R."/>
            <person name="Daligault H.E."/>
            <person name="Davenport K.W."/>
            <person name="Erkkila T."/>
            <person name="Frey K.G."/>
            <person name="Gibbons H.S."/>
            <person name="Gu W."/>
            <person name="Jaissle J."/>
            <person name="Johnson S.L."/>
            <person name="Koroleva G.I."/>
            <person name="Ladner J.T."/>
            <person name="Lo C.-C."/>
            <person name="Minogue T.D."/>
            <person name="Munk C."/>
            <person name="Palacios G.F."/>
            <person name="Redden C.L."/>
            <person name="Rosenzweig C.N."/>
            <person name="Scholz M.B."/>
            <person name="Teshima H."/>
            <person name="Xu Y."/>
        </authorList>
    </citation>
    <scope>NUCLEOTIDE SEQUENCE [LARGE SCALE GENOMIC DNA]</scope>
    <source>
        <strain evidence="9 10">8244</strain>
    </source>
</reference>
<comment type="similarity">
    <text evidence="7">Belongs to the binding-protein-dependent transport system permease family.</text>
</comment>
<dbReference type="Pfam" id="PF00528">
    <property type="entry name" value="BPD_transp_1"/>
    <property type="match status" value="1"/>
</dbReference>
<comment type="caution">
    <text evidence="9">The sequence shown here is derived from an EMBL/GenBank/DDBJ whole genome shotgun (WGS) entry which is preliminary data.</text>
</comment>
<proteinExistence type="inferred from homology"/>
<evidence type="ECO:0000256" key="1">
    <source>
        <dbReference type="ARBA" id="ARBA00004651"/>
    </source>
</evidence>
<dbReference type="PANTHER" id="PTHR30193">
    <property type="entry name" value="ABC TRANSPORTER PERMEASE PROTEIN"/>
    <property type="match status" value="1"/>
</dbReference>
<dbReference type="PATRIC" id="fig|44252.3.peg.535"/>
<feature type="domain" description="ABC transmembrane type-1" evidence="8">
    <location>
        <begin position="76"/>
        <end position="287"/>
    </location>
</feature>
<feature type="transmembrane region" description="Helical" evidence="7">
    <location>
        <begin position="170"/>
        <end position="188"/>
    </location>
</feature>
<accession>A0A090ZLP2</accession>
<dbReference type="CDD" id="cd06261">
    <property type="entry name" value="TM_PBP2"/>
    <property type="match status" value="1"/>
</dbReference>
<evidence type="ECO:0000313" key="9">
    <source>
        <dbReference type="EMBL" id="KFN11532.1"/>
    </source>
</evidence>
<evidence type="ECO:0000256" key="6">
    <source>
        <dbReference type="ARBA" id="ARBA00023136"/>
    </source>
</evidence>
<dbReference type="Gene3D" id="1.10.3720.10">
    <property type="entry name" value="MetI-like"/>
    <property type="match status" value="1"/>
</dbReference>
<dbReference type="GO" id="GO:0055085">
    <property type="term" value="P:transmembrane transport"/>
    <property type="evidence" value="ECO:0007669"/>
    <property type="project" value="InterPro"/>
</dbReference>
<evidence type="ECO:0000256" key="5">
    <source>
        <dbReference type="ARBA" id="ARBA00022989"/>
    </source>
</evidence>
<keyword evidence="2 7" id="KW-0813">Transport</keyword>
<keyword evidence="4 7" id="KW-0812">Transmembrane</keyword>
<gene>
    <name evidence="9" type="ORF">DJ90_3726</name>
</gene>
<dbReference type="InterPro" id="IPR000515">
    <property type="entry name" value="MetI-like"/>
</dbReference>
<dbReference type="InterPro" id="IPR051393">
    <property type="entry name" value="ABC_transporter_permease"/>
</dbReference>
<protein>
    <submittedName>
        <fullName evidence="9">Binding--dependent transport system inner membrane component family protein</fullName>
    </submittedName>
</protein>
<evidence type="ECO:0000313" key="10">
    <source>
        <dbReference type="Proteomes" id="UP000029278"/>
    </source>
</evidence>
<evidence type="ECO:0000256" key="4">
    <source>
        <dbReference type="ARBA" id="ARBA00022692"/>
    </source>
</evidence>
<keyword evidence="10" id="KW-1185">Reference proteome</keyword>
<dbReference type="GeneID" id="77009915"/>
<feature type="transmembrane region" description="Helical" evidence="7">
    <location>
        <begin position="109"/>
        <end position="130"/>
    </location>
</feature>
<dbReference type="RefSeq" id="WP_036626633.1">
    <property type="nucleotide sequence ID" value="NZ_BGML01000007.1"/>
</dbReference>
<dbReference type="Proteomes" id="UP000029278">
    <property type="component" value="Unassembled WGS sequence"/>
</dbReference>
<keyword evidence="6 7" id="KW-0472">Membrane</keyword>
<dbReference type="PANTHER" id="PTHR30193:SF41">
    <property type="entry name" value="DIACETYLCHITOBIOSE UPTAKE SYSTEM PERMEASE PROTEIN NGCF"/>
    <property type="match status" value="1"/>
</dbReference>
<evidence type="ECO:0000259" key="8">
    <source>
        <dbReference type="PROSITE" id="PS50928"/>
    </source>
</evidence>